<evidence type="ECO:0000313" key="4">
    <source>
        <dbReference type="EMBL" id="GLR70301.1"/>
    </source>
</evidence>
<gene>
    <name evidence="4" type="ORF">GCM10007852_12090</name>
</gene>
<name>A0AA37SYP1_9ALTE</name>
<feature type="chain" id="PRO_5041225217" description="Type 1 glutamine amidotransferase (GATase1)" evidence="1">
    <location>
        <begin position="23"/>
        <end position="575"/>
    </location>
</feature>
<dbReference type="InterPro" id="IPR029062">
    <property type="entry name" value="Class_I_gatase-like"/>
</dbReference>
<dbReference type="GO" id="GO:0016787">
    <property type="term" value="F:hydrolase activity"/>
    <property type="evidence" value="ECO:0007669"/>
    <property type="project" value="InterPro"/>
</dbReference>
<keyword evidence="1" id="KW-0732">Signal</keyword>
<dbReference type="Pfam" id="PF06283">
    <property type="entry name" value="ThuA"/>
    <property type="match status" value="1"/>
</dbReference>
<sequence length="575" mass="64633">MKKIVIGIFCLVIALPSITAFANSSIDALLVTGRANKYHNWEATSAAINQHLNDAGIFKVTKIVTSPSGESLDDFKPQWHKYDVVILDYEGEEWIESTKSAFVEYIKNGGGLVLLHASDNSFPNWKEYNDIIGMGGWGAASLHSPQLSTKGTPKGGSRNEKWGPWVYYHNGKLVKDTSPGGTFHPPGQDFLATTRNFEHPITKGMPENWLISKDELYSRLRGPAKHIDILVTGFADPAKGRASLYHEPILFTVQYGKGRVVHSTLGHAGLRDTSDAESLNNLGYITTLQRGSEWAATGKVTQELPDDFPTAYTKSNRVTSSSHWTNLLDNDLSDWEIFMGVPHASVEFDDDFSVEEGKPLGVNVDPKGVFSTKQENGETILHITGEVFAGLTSKKSFKNYHLQMKMRWGDKKWEPRLDKKRDSGVLYHAHGEHGAFWNVWKSSLEYQVQESDMGDFITLAGPKADVRYSKQGKRHVFDVWKDYQEWDGYLHAQVEADRPHGEWNTLDIYVIEDQAIHLINGRVVMALKNAKDKNGQPLTEGQLQIQSEAAEVDYKDIRIRHIQHFPALLKQKAKL</sequence>
<dbReference type="PANTHER" id="PTHR40469:SF2">
    <property type="entry name" value="GALACTOSE-BINDING DOMAIN-LIKE SUPERFAMILY PROTEIN"/>
    <property type="match status" value="1"/>
</dbReference>
<evidence type="ECO:0000259" key="2">
    <source>
        <dbReference type="Pfam" id="PF06283"/>
    </source>
</evidence>
<dbReference type="PANTHER" id="PTHR40469">
    <property type="entry name" value="SECRETED GLYCOSYL HYDROLASE"/>
    <property type="match status" value="1"/>
</dbReference>
<evidence type="ECO:0000256" key="1">
    <source>
        <dbReference type="SAM" id="SignalP"/>
    </source>
</evidence>
<dbReference type="SUPFAM" id="SSF52317">
    <property type="entry name" value="Class I glutamine amidotransferase-like"/>
    <property type="match status" value="1"/>
</dbReference>
<evidence type="ECO:0000259" key="3">
    <source>
        <dbReference type="Pfam" id="PF06439"/>
    </source>
</evidence>
<evidence type="ECO:0008006" key="6">
    <source>
        <dbReference type="Google" id="ProtNLM"/>
    </source>
</evidence>
<dbReference type="AlphaFoldDB" id="A0AA37SYP1"/>
<protein>
    <recommendedName>
        <fullName evidence="6">Type 1 glutamine amidotransferase (GATase1)</fullName>
    </recommendedName>
</protein>
<dbReference type="RefSeq" id="WP_284216604.1">
    <property type="nucleotide sequence ID" value="NZ_BSOT01000005.1"/>
</dbReference>
<dbReference type="InterPro" id="IPR029010">
    <property type="entry name" value="ThuA-like"/>
</dbReference>
<reference evidence="4" key="1">
    <citation type="journal article" date="2014" name="Int. J. Syst. Evol. Microbiol.">
        <title>Complete genome sequence of Corynebacterium casei LMG S-19264T (=DSM 44701T), isolated from a smear-ripened cheese.</title>
        <authorList>
            <consortium name="US DOE Joint Genome Institute (JGI-PGF)"/>
            <person name="Walter F."/>
            <person name="Albersmeier A."/>
            <person name="Kalinowski J."/>
            <person name="Ruckert C."/>
        </authorList>
    </citation>
    <scope>NUCLEOTIDE SEQUENCE</scope>
    <source>
        <strain evidence="4">NBRC 110023</strain>
    </source>
</reference>
<keyword evidence="5" id="KW-1185">Reference proteome</keyword>
<dbReference type="Gene3D" id="3.40.50.880">
    <property type="match status" value="2"/>
</dbReference>
<organism evidence="4 5">
    <name type="scientific">Agaribacter marinus</name>
    <dbReference type="NCBI Taxonomy" id="1431249"/>
    <lineage>
        <taxon>Bacteria</taxon>
        <taxon>Pseudomonadati</taxon>
        <taxon>Pseudomonadota</taxon>
        <taxon>Gammaproteobacteria</taxon>
        <taxon>Alteromonadales</taxon>
        <taxon>Alteromonadaceae</taxon>
        <taxon>Agaribacter</taxon>
    </lineage>
</organism>
<evidence type="ECO:0000313" key="5">
    <source>
        <dbReference type="Proteomes" id="UP001156601"/>
    </source>
</evidence>
<dbReference type="EMBL" id="BSOT01000005">
    <property type="protein sequence ID" value="GLR70301.1"/>
    <property type="molecule type" value="Genomic_DNA"/>
</dbReference>
<comment type="caution">
    <text evidence="4">The sequence shown here is derived from an EMBL/GenBank/DDBJ whole genome shotgun (WGS) entry which is preliminary data.</text>
</comment>
<reference evidence="4" key="2">
    <citation type="submission" date="2023-01" db="EMBL/GenBank/DDBJ databases">
        <title>Draft genome sequence of Agaribacter marinus strain NBRC 110023.</title>
        <authorList>
            <person name="Sun Q."/>
            <person name="Mori K."/>
        </authorList>
    </citation>
    <scope>NUCLEOTIDE SEQUENCE</scope>
    <source>
        <strain evidence="4">NBRC 110023</strain>
    </source>
</reference>
<dbReference type="Proteomes" id="UP001156601">
    <property type="component" value="Unassembled WGS sequence"/>
</dbReference>
<proteinExistence type="predicted"/>
<feature type="signal peptide" evidence="1">
    <location>
        <begin position="1"/>
        <end position="22"/>
    </location>
</feature>
<dbReference type="InterPro" id="IPR010496">
    <property type="entry name" value="AL/BT2_dom"/>
</dbReference>
<accession>A0AA37SYP1</accession>
<feature type="domain" description="3-keto-alpha-glucoside-1,2-lyase/3-keto-2-hydroxy-glucal hydratase" evidence="3">
    <location>
        <begin position="324"/>
        <end position="560"/>
    </location>
</feature>
<dbReference type="Pfam" id="PF06439">
    <property type="entry name" value="3keto-disac_hyd"/>
    <property type="match status" value="1"/>
</dbReference>
<feature type="domain" description="ThuA-like" evidence="2">
    <location>
        <begin position="28"/>
        <end position="268"/>
    </location>
</feature>
<dbReference type="Gene3D" id="2.60.120.560">
    <property type="entry name" value="Exo-inulinase, domain 1"/>
    <property type="match status" value="1"/>
</dbReference>